<evidence type="ECO:0000256" key="6">
    <source>
        <dbReference type="ARBA" id="ARBA00035206"/>
    </source>
</evidence>
<name>A0A0D6PEL5_9PROT</name>
<dbReference type="SMART" id="SM00739">
    <property type="entry name" value="KOW"/>
    <property type="match status" value="1"/>
</dbReference>
<dbReference type="Pfam" id="PF17136">
    <property type="entry name" value="ribosomal_L24"/>
    <property type="match status" value="1"/>
</dbReference>
<dbReference type="InterPro" id="IPR008991">
    <property type="entry name" value="Translation_prot_SH3-like_sf"/>
</dbReference>
<protein>
    <recommendedName>
        <fullName evidence="6 8">Large ribosomal subunit protein uL24</fullName>
    </recommendedName>
</protein>
<dbReference type="Gene3D" id="2.30.30.30">
    <property type="match status" value="1"/>
</dbReference>
<dbReference type="PROSITE" id="PS01108">
    <property type="entry name" value="RIBOSOMAL_L24"/>
    <property type="match status" value="1"/>
</dbReference>
<dbReference type="GO" id="GO:1990904">
    <property type="term" value="C:ribonucleoprotein complex"/>
    <property type="evidence" value="ECO:0007669"/>
    <property type="project" value="UniProtKB-KW"/>
</dbReference>
<comment type="caution">
    <text evidence="11">The sequence shown here is derived from an EMBL/GenBank/DDBJ whole genome shotgun (WGS) entry which is preliminary data.</text>
</comment>
<dbReference type="OrthoDB" id="9807419at2"/>
<dbReference type="InterPro" id="IPR005824">
    <property type="entry name" value="KOW"/>
</dbReference>
<dbReference type="FunFam" id="2.30.30.30:FF:000004">
    <property type="entry name" value="50S ribosomal protein L24"/>
    <property type="match status" value="1"/>
</dbReference>
<evidence type="ECO:0000256" key="4">
    <source>
        <dbReference type="ARBA" id="ARBA00022980"/>
    </source>
</evidence>
<dbReference type="SUPFAM" id="SSF50104">
    <property type="entry name" value="Translation proteins SH3-like domain"/>
    <property type="match status" value="1"/>
</dbReference>
<keyword evidence="5 8" id="KW-0687">Ribonucleoprotein</keyword>
<dbReference type="HAMAP" id="MF_01326_B">
    <property type="entry name" value="Ribosomal_uL24_B"/>
    <property type="match status" value="1"/>
</dbReference>
<keyword evidence="3 8" id="KW-0694">RNA-binding</keyword>
<dbReference type="RefSeq" id="WP_048878621.1">
    <property type="nucleotide sequence ID" value="NZ_BANC01000040.1"/>
</dbReference>
<reference evidence="11 12" key="1">
    <citation type="submission" date="2012-11" db="EMBL/GenBank/DDBJ databases">
        <title>Whole genome sequence of Acidocella aminolytica 101 = DSM 11237.</title>
        <authorList>
            <person name="Azuma Y."/>
            <person name="Higashiura N."/>
            <person name="Hirakawa H."/>
            <person name="Matsushita K."/>
        </authorList>
    </citation>
    <scope>NUCLEOTIDE SEQUENCE [LARGE SCALE GENOMIC DNA]</scope>
    <source>
        <strain evidence="12">101 / DSM 11237</strain>
    </source>
</reference>
<dbReference type="PANTHER" id="PTHR12903">
    <property type="entry name" value="MITOCHONDRIAL RIBOSOMAL PROTEIN L24"/>
    <property type="match status" value="1"/>
</dbReference>
<evidence type="ECO:0000256" key="2">
    <source>
        <dbReference type="ARBA" id="ARBA00022730"/>
    </source>
</evidence>
<evidence type="ECO:0000256" key="8">
    <source>
        <dbReference type="HAMAP-Rule" id="MF_01326"/>
    </source>
</evidence>
<dbReference type="NCBIfam" id="TIGR01079">
    <property type="entry name" value="rplX_bact"/>
    <property type="match status" value="1"/>
</dbReference>
<keyword evidence="2 8" id="KW-0699">rRNA-binding</keyword>
<evidence type="ECO:0000256" key="1">
    <source>
        <dbReference type="ARBA" id="ARBA00010618"/>
    </source>
</evidence>
<dbReference type="STRING" id="1120923.SAMN02746095_02742"/>
<dbReference type="InterPro" id="IPR057264">
    <property type="entry name" value="Ribosomal_uL24_C"/>
</dbReference>
<gene>
    <name evidence="8" type="primary">rplX</name>
    <name evidence="11" type="ORF">Aam_040_023</name>
</gene>
<proteinExistence type="inferred from homology"/>
<evidence type="ECO:0000256" key="7">
    <source>
        <dbReference type="ARBA" id="ARBA00058688"/>
    </source>
</evidence>
<dbReference type="AlphaFoldDB" id="A0A0D6PEL5"/>
<dbReference type="Pfam" id="PF00467">
    <property type="entry name" value="KOW"/>
    <property type="match status" value="1"/>
</dbReference>
<feature type="domain" description="KOW" evidence="10">
    <location>
        <begin position="4"/>
        <end position="31"/>
    </location>
</feature>
<dbReference type="GO" id="GO:0003735">
    <property type="term" value="F:structural constituent of ribosome"/>
    <property type="evidence" value="ECO:0007669"/>
    <property type="project" value="InterPro"/>
</dbReference>
<comment type="function">
    <text evidence="7 8">One of the proteins that surrounds the polypeptide exit tunnel on the outside of the subunit.</text>
</comment>
<evidence type="ECO:0000256" key="5">
    <source>
        <dbReference type="ARBA" id="ARBA00023274"/>
    </source>
</evidence>
<dbReference type="InterPro" id="IPR041988">
    <property type="entry name" value="Ribosomal_uL24_KOW"/>
</dbReference>
<comment type="similarity">
    <text evidence="1 8 9">Belongs to the universal ribosomal protein uL24 family.</text>
</comment>
<evidence type="ECO:0000256" key="3">
    <source>
        <dbReference type="ARBA" id="ARBA00022884"/>
    </source>
</evidence>
<organism evidence="11 12">
    <name type="scientific">Acidocella aminolytica 101 = DSM 11237</name>
    <dbReference type="NCBI Taxonomy" id="1120923"/>
    <lineage>
        <taxon>Bacteria</taxon>
        <taxon>Pseudomonadati</taxon>
        <taxon>Pseudomonadota</taxon>
        <taxon>Alphaproteobacteria</taxon>
        <taxon>Acetobacterales</taxon>
        <taxon>Acidocellaceae</taxon>
        <taxon>Acidocella</taxon>
    </lineage>
</organism>
<evidence type="ECO:0000313" key="12">
    <source>
        <dbReference type="Proteomes" id="UP000032668"/>
    </source>
</evidence>
<dbReference type="CDD" id="cd06089">
    <property type="entry name" value="KOW_RPL26"/>
    <property type="match status" value="1"/>
</dbReference>
<comment type="subunit">
    <text evidence="8">Part of the 50S ribosomal subunit.</text>
</comment>
<dbReference type="InterPro" id="IPR005825">
    <property type="entry name" value="Ribosomal_uL24_CS"/>
</dbReference>
<keyword evidence="12" id="KW-1185">Reference proteome</keyword>
<sequence>MAARIKKGDKVLVISGASKGTRGEVLRVLPSEDRAVVQGVAVAKHHTKPNRMGEQGGIIAREASVHVSNLALIDPATDKPTKVGFRVLDDGRKVRVARKSGSAIDG</sequence>
<evidence type="ECO:0000256" key="9">
    <source>
        <dbReference type="RuleBase" id="RU003477"/>
    </source>
</evidence>
<keyword evidence="4 8" id="KW-0689">Ribosomal protein</keyword>
<dbReference type="GO" id="GO:0006412">
    <property type="term" value="P:translation"/>
    <property type="evidence" value="ECO:0007669"/>
    <property type="project" value="UniProtKB-UniRule"/>
</dbReference>
<evidence type="ECO:0000313" key="11">
    <source>
        <dbReference type="EMBL" id="GAN80195.1"/>
    </source>
</evidence>
<dbReference type="EMBL" id="BANC01000040">
    <property type="protein sequence ID" value="GAN80195.1"/>
    <property type="molecule type" value="Genomic_DNA"/>
</dbReference>
<dbReference type="InterPro" id="IPR003256">
    <property type="entry name" value="Ribosomal_uL24"/>
</dbReference>
<accession>A0A0D6PEL5</accession>
<dbReference type="GO" id="GO:0019843">
    <property type="term" value="F:rRNA binding"/>
    <property type="evidence" value="ECO:0007669"/>
    <property type="project" value="UniProtKB-UniRule"/>
</dbReference>
<comment type="function">
    <text evidence="8">One of two assembly initiator proteins, it binds directly to the 5'-end of the 23S rRNA, where it nucleates assembly of the 50S subunit.</text>
</comment>
<dbReference type="InterPro" id="IPR014722">
    <property type="entry name" value="Rib_uL2_dom2"/>
</dbReference>
<dbReference type="GO" id="GO:0005840">
    <property type="term" value="C:ribosome"/>
    <property type="evidence" value="ECO:0007669"/>
    <property type="project" value="UniProtKB-KW"/>
</dbReference>
<dbReference type="Proteomes" id="UP000032668">
    <property type="component" value="Unassembled WGS sequence"/>
</dbReference>
<evidence type="ECO:0000259" key="10">
    <source>
        <dbReference type="SMART" id="SM00739"/>
    </source>
</evidence>